<evidence type="ECO:0000313" key="12">
    <source>
        <dbReference type="Proteomes" id="UP000824088"/>
    </source>
</evidence>
<dbReference type="Pfam" id="PF00730">
    <property type="entry name" value="HhH-GPD"/>
    <property type="match status" value="1"/>
</dbReference>
<dbReference type="Pfam" id="PF07934">
    <property type="entry name" value="OGG_N"/>
    <property type="match status" value="1"/>
</dbReference>
<dbReference type="AlphaFoldDB" id="A0A9D1HTU9"/>
<feature type="domain" description="HhH-GPD" evidence="10">
    <location>
        <begin position="109"/>
        <end position="263"/>
    </location>
</feature>
<dbReference type="InterPro" id="IPR023170">
    <property type="entry name" value="HhH_base_excis_C"/>
</dbReference>
<comment type="similarity">
    <text evidence="1">Belongs to the type-1 OGG1 family.</text>
</comment>
<dbReference type="Gene3D" id="1.10.340.30">
    <property type="entry name" value="Hypothetical protein, domain 2"/>
    <property type="match status" value="1"/>
</dbReference>
<comment type="caution">
    <text evidence="11">The sequence shown here is derived from an EMBL/GenBank/DDBJ whole genome shotgun (WGS) entry which is preliminary data.</text>
</comment>
<dbReference type="SUPFAM" id="SSF48150">
    <property type="entry name" value="DNA-glycosylase"/>
    <property type="match status" value="1"/>
</dbReference>
<protein>
    <recommendedName>
        <fullName evidence="2">DNA-(apurinic or apyrimidinic site) lyase</fullName>
        <ecNumber evidence="2">4.2.99.18</ecNumber>
    </recommendedName>
</protein>
<evidence type="ECO:0000259" key="10">
    <source>
        <dbReference type="SMART" id="SM00478"/>
    </source>
</evidence>
<dbReference type="SUPFAM" id="SSF55945">
    <property type="entry name" value="TATA-box binding protein-like"/>
    <property type="match status" value="1"/>
</dbReference>
<dbReference type="EC" id="4.2.99.18" evidence="2"/>
<dbReference type="Proteomes" id="UP000824088">
    <property type="component" value="Unassembled WGS sequence"/>
</dbReference>
<evidence type="ECO:0000313" key="11">
    <source>
        <dbReference type="EMBL" id="HIU21210.1"/>
    </source>
</evidence>
<dbReference type="GO" id="GO:0008534">
    <property type="term" value="F:oxidized purine nucleobase lesion DNA N-glycosylase activity"/>
    <property type="evidence" value="ECO:0007669"/>
    <property type="project" value="InterPro"/>
</dbReference>
<comment type="catalytic activity">
    <reaction evidence="9">
        <text>2'-deoxyribonucleotide-(2'-deoxyribose 5'-phosphate)-2'-deoxyribonucleotide-DNA = a 3'-end 2'-deoxyribonucleotide-(2,3-dehydro-2,3-deoxyribose 5'-phosphate)-DNA + a 5'-end 5'-phospho-2'-deoxyribonucleoside-DNA + H(+)</text>
        <dbReference type="Rhea" id="RHEA:66592"/>
        <dbReference type="Rhea" id="RHEA-COMP:13180"/>
        <dbReference type="Rhea" id="RHEA-COMP:16897"/>
        <dbReference type="Rhea" id="RHEA-COMP:17067"/>
        <dbReference type="ChEBI" id="CHEBI:15378"/>
        <dbReference type="ChEBI" id="CHEBI:136412"/>
        <dbReference type="ChEBI" id="CHEBI:157695"/>
        <dbReference type="ChEBI" id="CHEBI:167181"/>
        <dbReference type="EC" id="4.2.99.18"/>
    </reaction>
</comment>
<organism evidence="11 12">
    <name type="scientific">Candidatus Limadaptatus stercorigallinarum</name>
    <dbReference type="NCBI Taxonomy" id="2840845"/>
    <lineage>
        <taxon>Bacteria</taxon>
        <taxon>Bacillati</taxon>
        <taxon>Bacillota</taxon>
        <taxon>Clostridia</taxon>
        <taxon>Eubacteriales</taxon>
        <taxon>Candidatus Limadaptatus</taxon>
    </lineage>
</organism>
<evidence type="ECO:0000256" key="4">
    <source>
        <dbReference type="ARBA" id="ARBA00022801"/>
    </source>
</evidence>
<dbReference type="GO" id="GO:0003684">
    <property type="term" value="F:damaged DNA binding"/>
    <property type="evidence" value="ECO:0007669"/>
    <property type="project" value="InterPro"/>
</dbReference>
<accession>A0A9D1HTU9</accession>
<dbReference type="PANTHER" id="PTHR10242">
    <property type="entry name" value="8-OXOGUANINE DNA GLYCOSYLASE"/>
    <property type="match status" value="1"/>
</dbReference>
<keyword evidence="5" id="KW-0234">DNA repair</keyword>
<evidence type="ECO:0000256" key="1">
    <source>
        <dbReference type="ARBA" id="ARBA00010679"/>
    </source>
</evidence>
<dbReference type="PANTHER" id="PTHR10242:SF2">
    <property type="entry name" value="N-GLYCOSYLASE_DNA LYASE"/>
    <property type="match status" value="1"/>
</dbReference>
<dbReference type="CDD" id="cd00056">
    <property type="entry name" value="ENDO3c"/>
    <property type="match status" value="1"/>
</dbReference>
<dbReference type="InterPro" id="IPR012904">
    <property type="entry name" value="OGG_N"/>
</dbReference>
<reference evidence="11" key="2">
    <citation type="journal article" date="2021" name="PeerJ">
        <title>Extensive microbial diversity within the chicken gut microbiome revealed by metagenomics and culture.</title>
        <authorList>
            <person name="Gilroy R."/>
            <person name="Ravi A."/>
            <person name="Getino M."/>
            <person name="Pursley I."/>
            <person name="Horton D.L."/>
            <person name="Alikhan N.F."/>
            <person name="Baker D."/>
            <person name="Gharbi K."/>
            <person name="Hall N."/>
            <person name="Watson M."/>
            <person name="Adriaenssens E.M."/>
            <person name="Foster-Nyarko E."/>
            <person name="Jarju S."/>
            <person name="Secka A."/>
            <person name="Antonio M."/>
            <person name="Oren A."/>
            <person name="Chaudhuri R.R."/>
            <person name="La Ragione R."/>
            <person name="Hildebrand F."/>
            <person name="Pallen M.J."/>
        </authorList>
    </citation>
    <scope>NUCLEOTIDE SEQUENCE</scope>
    <source>
        <strain evidence="11">1063</strain>
    </source>
</reference>
<dbReference type="Gene3D" id="1.10.1670.10">
    <property type="entry name" value="Helix-hairpin-Helix base-excision DNA repair enzymes (C-terminal)"/>
    <property type="match status" value="1"/>
</dbReference>
<keyword evidence="6" id="KW-0456">Lyase</keyword>
<dbReference type="Gene3D" id="3.30.310.260">
    <property type="match status" value="1"/>
</dbReference>
<dbReference type="EMBL" id="DVMN01000055">
    <property type="protein sequence ID" value="HIU21210.1"/>
    <property type="molecule type" value="Genomic_DNA"/>
</dbReference>
<sequence length="271" mass="30663">MKFEVEKTPTFSLSQTLNCGQVFRFREEGGVTVMHAGCHRAEARETADSYVFDCDDADFFKKYLDFDTNYDIIQLKTQDKGLVSAAIEFGKGIHILRQFPEETVFSFLVSQNNHIPRIKGIIERMCSALGRDMGGYRAFPEVGAIADAGEDFFYSIGAGYRAPYLARTAEALAGEDLGEWNKLSTGELRAKLTALHGVGRKVADCILLFGFNRFDVFPVDTWIRKVFAPYYGDMPAEKLSSVLVEKYGEYSGFVQQWLFYYKREEKNAAKV</sequence>
<evidence type="ECO:0000256" key="3">
    <source>
        <dbReference type="ARBA" id="ARBA00022763"/>
    </source>
</evidence>
<evidence type="ECO:0000256" key="5">
    <source>
        <dbReference type="ARBA" id="ARBA00023204"/>
    </source>
</evidence>
<proteinExistence type="inferred from homology"/>
<dbReference type="GO" id="GO:0006289">
    <property type="term" value="P:nucleotide-excision repair"/>
    <property type="evidence" value="ECO:0007669"/>
    <property type="project" value="InterPro"/>
</dbReference>
<evidence type="ECO:0000256" key="2">
    <source>
        <dbReference type="ARBA" id="ARBA00012720"/>
    </source>
</evidence>
<keyword evidence="8" id="KW-0326">Glycosidase</keyword>
<dbReference type="InterPro" id="IPR003265">
    <property type="entry name" value="HhH-GPD_domain"/>
</dbReference>
<keyword evidence="7" id="KW-0511">Multifunctional enzyme</keyword>
<dbReference type="GO" id="GO:0006284">
    <property type="term" value="P:base-excision repair"/>
    <property type="evidence" value="ECO:0007669"/>
    <property type="project" value="InterPro"/>
</dbReference>
<reference evidence="11" key="1">
    <citation type="submission" date="2020-10" db="EMBL/GenBank/DDBJ databases">
        <authorList>
            <person name="Gilroy R."/>
        </authorList>
    </citation>
    <scope>NUCLEOTIDE SEQUENCE</scope>
    <source>
        <strain evidence="11">1063</strain>
    </source>
</reference>
<gene>
    <name evidence="11" type="ORF">IAD51_03085</name>
</gene>
<dbReference type="InterPro" id="IPR052054">
    <property type="entry name" value="Oxidative_DNA_repair_enzyme"/>
</dbReference>
<keyword evidence="3" id="KW-0227">DNA damage</keyword>
<keyword evidence="4" id="KW-0378">Hydrolase</keyword>
<dbReference type="SMART" id="SM00478">
    <property type="entry name" value="ENDO3c"/>
    <property type="match status" value="1"/>
</dbReference>
<dbReference type="GO" id="GO:0140078">
    <property type="term" value="F:class I DNA-(apurinic or apyrimidinic site) endonuclease activity"/>
    <property type="evidence" value="ECO:0007669"/>
    <property type="project" value="UniProtKB-EC"/>
</dbReference>
<evidence type="ECO:0000256" key="6">
    <source>
        <dbReference type="ARBA" id="ARBA00023239"/>
    </source>
</evidence>
<evidence type="ECO:0000256" key="8">
    <source>
        <dbReference type="ARBA" id="ARBA00023295"/>
    </source>
</evidence>
<dbReference type="InterPro" id="IPR011257">
    <property type="entry name" value="DNA_glycosylase"/>
</dbReference>
<evidence type="ECO:0000256" key="9">
    <source>
        <dbReference type="ARBA" id="ARBA00044632"/>
    </source>
</evidence>
<evidence type="ECO:0000256" key="7">
    <source>
        <dbReference type="ARBA" id="ARBA00023268"/>
    </source>
</evidence>
<name>A0A9D1HTU9_9FIRM</name>